<protein>
    <recommendedName>
        <fullName evidence="1">SCP2 domain-containing protein</fullName>
    </recommendedName>
</protein>
<comment type="caution">
    <text evidence="2">The sequence shown here is derived from an EMBL/GenBank/DDBJ whole genome shotgun (WGS) entry which is preliminary data.</text>
</comment>
<evidence type="ECO:0000313" key="2">
    <source>
        <dbReference type="EMBL" id="KKL73830.1"/>
    </source>
</evidence>
<reference evidence="2" key="1">
    <citation type="journal article" date="2015" name="Nature">
        <title>Complex archaea that bridge the gap between prokaryotes and eukaryotes.</title>
        <authorList>
            <person name="Spang A."/>
            <person name="Saw J.H."/>
            <person name="Jorgensen S.L."/>
            <person name="Zaremba-Niedzwiedzka K."/>
            <person name="Martijn J."/>
            <person name="Lind A.E."/>
            <person name="van Eijk R."/>
            <person name="Schleper C."/>
            <person name="Guy L."/>
            <person name="Ettema T.J."/>
        </authorList>
    </citation>
    <scope>NUCLEOTIDE SEQUENCE</scope>
</reference>
<name>A0A0F9GWV4_9ZZZZ</name>
<feature type="domain" description="SCP2" evidence="1">
    <location>
        <begin position="59"/>
        <end position="134"/>
    </location>
</feature>
<dbReference type="AlphaFoldDB" id="A0A0F9GWV4"/>
<proteinExistence type="predicted"/>
<dbReference type="InterPro" id="IPR036527">
    <property type="entry name" value="SCP2_sterol-bd_dom_sf"/>
</dbReference>
<dbReference type="InterPro" id="IPR003033">
    <property type="entry name" value="SCP2_sterol-bd_dom"/>
</dbReference>
<dbReference type="Pfam" id="PF02036">
    <property type="entry name" value="SCP2"/>
    <property type="match status" value="1"/>
</dbReference>
<dbReference type="EMBL" id="LAZR01024842">
    <property type="protein sequence ID" value="KKL73830.1"/>
    <property type="molecule type" value="Genomic_DNA"/>
</dbReference>
<accession>A0A0F9GWV4</accession>
<gene>
    <name evidence="2" type="ORF">LCGC14_2070970</name>
</gene>
<organism evidence="2">
    <name type="scientific">marine sediment metagenome</name>
    <dbReference type="NCBI Taxonomy" id="412755"/>
    <lineage>
        <taxon>unclassified sequences</taxon>
        <taxon>metagenomes</taxon>
        <taxon>ecological metagenomes</taxon>
    </lineage>
</organism>
<evidence type="ECO:0000259" key="1">
    <source>
        <dbReference type="Pfam" id="PF02036"/>
    </source>
</evidence>
<dbReference type="Gene3D" id="3.30.1050.10">
    <property type="entry name" value="SCP2 sterol-binding domain"/>
    <property type="match status" value="1"/>
</dbReference>
<dbReference type="SUPFAM" id="SSF55718">
    <property type="entry name" value="SCP-like"/>
    <property type="match status" value="1"/>
</dbReference>
<sequence length="145" mass="16308">MVNDELIKYIKEKLKEGGDTTAEDTLKLLKVYKDISVENEKLKAEFEDMEMLDMDFLGQIIISDENNKELWIGFKAGSVDFGEEHIENPSLTFTTTRTTLNGVLFGQIDIASAHKAGDIKFDGNGEALMDFQAITSVINDFLQYS</sequence>